<dbReference type="FunFam" id="3.40.50.1000:FF:000073">
    <property type="entry name" value="Trehalose 6-phosphate phosphatase"/>
    <property type="match status" value="1"/>
</dbReference>
<gene>
    <name evidence="10" type="ORF">DM860_001808</name>
</gene>
<sequence length="383" mass="43163">MELNSATASPVLADPPPANTSRRGIPSACAKSSTPFATSRIPTQRKKRGKLDDVRFNGWLDRMISSSPPRRRVLKDLSAEAGYDEADVEYVRWMTKYPSALTSCQYILNQARNKRIVVFLDYDGTLSPIVDDPNRAFMSDEMRAAVKNTALHFPTAIISGRNRDKVSELVGLSELYYAGSHGMDIMFPAKNEVSYIDPNCIKSTNEIGEEVCVFQPAREFIPLIKEVFEILTEKTQYIEGSSVDNHKFCASVHYRNVVRKRWPLVAQIVHDVLKGYPRLILTHGRKVLEIRPDIDWDKGKAVNFLLESLGLGDNEDVLALYIGDDRTDEDAFKVLRDGNRGYGILVSAAPKESKAFFSLNNTSQVKEFLESLVRMKKEGRMAF</sequence>
<dbReference type="EMBL" id="NQVE01000009">
    <property type="protein sequence ID" value="RAL54680.1"/>
    <property type="molecule type" value="Genomic_DNA"/>
</dbReference>
<keyword evidence="6" id="KW-0346">Stress response</keyword>
<comment type="caution">
    <text evidence="10">The sequence shown here is derived from an EMBL/GenBank/DDBJ whole genome shotgun (WGS) entry which is preliminary data.</text>
</comment>
<dbReference type="CDD" id="cd01627">
    <property type="entry name" value="HAD_TPP"/>
    <property type="match status" value="1"/>
</dbReference>
<proteinExistence type="inferred from homology"/>
<comment type="similarity">
    <text evidence="4 8">Belongs to the trehalose phosphatase family.</text>
</comment>
<keyword evidence="11" id="KW-1185">Reference proteome</keyword>
<organism evidence="10 11">
    <name type="scientific">Cuscuta australis</name>
    <dbReference type="NCBI Taxonomy" id="267555"/>
    <lineage>
        <taxon>Eukaryota</taxon>
        <taxon>Viridiplantae</taxon>
        <taxon>Streptophyta</taxon>
        <taxon>Embryophyta</taxon>
        <taxon>Tracheophyta</taxon>
        <taxon>Spermatophyta</taxon>
        <taxon>Magnoliopsida</taxon>
        <taxon>eudicotyledons</taxon>
        <taxon>Gunneridae</taxon>
        <taxon>Pentapetalae</taxon>
        <taxon>asterids</taxon>
        <taxon>lamiids</taxon>
        <taxon>Solanales</taxon>
        <taxon>Convolvulaceae</taxon>
        <taxon>Cuscuteae</taxon>
        <taxon>Cuscuta</taxon>
        <taxon>Cuscuta subgen. Grammica</taxon>
        <taxon>Cuscuta sect. Cleistogrammica</taxon>
    </lineage>
</organism>
<accession>A0A328EAL7</accession>
<dbReference type="GO" id="GO:0005992">
    <property type="term" value="P:trehalose biosynthetic process"/>
    <property type="evidence" value="ECO:0007669"/>
    <property type="project" value="UniProtKB-UniPathway"/>
</dbReference>
<evidence type="ECO:0000256" key="2">
    <source>
        <dbReference type="ARBA" id="ARBA00001968"/>
    </source>
</evidence>
<feature type="region of interest" description="Disordered" evidence="9">
    <location>
        <begin position="1"/>
        <end position="44"/>
    </location>
</feature>
<dbReference type="InterPro" id="IPR003337">
    <property type="entry name" value="Trehalose_PPase"/>
</dbReference>
<dbReference type="NCBIfam" id="TIGR00685">
    <property type="entry name" value="T6PP"/>
    <property type="match status" value="1"/>
</dbReference>
<evidence type="ECO:0000313" key="11">
    <source>
        <dbReference type="Proteomes" id="UP000249390"/>
    </source>
</evidence>
<evidence type="ECO:0000256" key="3">
    <source>
        <dbReference type="ARBA" id="ARBA00005199"/>
    </source>
</evidence>
<dbReference type="AlphaFoldDB" id="A0A328EAL7"/>
<evidence type="ECO:0000256" key="6">
    <source>
        <dbReference type="ARBA" id="ARBA00023016"/>
    </source>
</evidence>
<evidence type="ECO:0000313" key="10">
    <source>
        <dbReference type="EMBL" id="RAL54680.1"/>
    </source>
</evidence>
<feature type="compositionally biased region" description="Polar residues" evidence="9">
    <location>
        <begin position="30"/>
        <end position="42"/>
    </location>
</feature>
<protein>
    <recommendedName>
        <fullName evidence="8">Trehalose 6-phosphate phosphatase</fullName>
        <ecNumber evidence="8">3.1.3.12</ecNumber>
    </recommendedName>
</protein>
<dbReference type="Proteomes" id="UP000249390">
    <property type="component" value="Unassembled WGS sequence"/>
</dbReference>
<evidence type="ECO:0000256" key="9">
    <source>
        <dbReference type="SAM" id="MobiDB-lite"/>
    </source>
</evidence>
<dbReference type="PANTHER" id="PTHR43768:SF17">
    <property type="entry name" value="TREHALOSE-PHOSPHATE PHOSPHATASE F-RELATED"/>
    <property type="match status" value="1"/>
</dbReference>
<dbReference type="InterPro" id="IPR044651">
    <property type="entry name" value="OTSB-like"/>
</dbReference>
<dbReference type="InterPro" id="IPR036412">
    <property type="entry name" value="HAD-like_sf"/>
</dbReference>
<evidence type="ECO:0000256" key="7">
    <source>
        <dbReference type="ARBA" id="ARBA00025274"/>
    </source>
</evidence>
<dbReference type="GO" id="GO:0004805">
    <property type="term" value="F:trehalose-phosphatase activity"/>
    <property type="evidence" value="ECO:0007669"/>
    <property type="project" value="UniProtKB-EC"/>
</dbReference>
<dbReference type="SUPFAM" id="SSF56784">
    <property type="entry name" value="HAD-like"/>
    <property type="match status" value="1"/>
</dbReference>
<dbReference type="Pfam" id="PF02358">
    <property type="entry name" value="Trehalose_PPase"/>
    <property type="match status" value="1"/>
</dbReference>
<reference evidence="10 11" key="1">
    <citation type="submission" date="2018-06" db="EMBL/GenBank/DDBJ databases">
        <title>The Genome of Cuscuta australis (Dodder) Provides Insight into the Evolution of Plant Parasitism.</title>
        <authorList>
            <person name="Liu H."/>
        </authorList>
    </citation>
    <scope>NUCLEOTIDE SEQUENCE [LARGE SCALE GENOMIC DNA]</scope>
    <source>
        <strain evidence="11">cv. Yunnan</strain>
        <tissue evidence="10">Vines</tissue>
    </source>
</reference>
<dbReference type="Gene3D" id="3.40.50.1000">
    <property type="entry name" value="HAD superfamily/HAD-like"/>
    <property type="match status" value="2"/>
</dbReference>
<dbReference type="UniPathway" id="UPA00299"/>
<comment type="cofactor">
    <cofactor evidence="2 8">
        <name>a divalent metal cation</name>
        <dbReference type="ChEBI" id="CHEBI:60240"/>
    </cofactor>
</comment>
<dbReference type="EC" id="3.1.3.12" evidence="8"/>
<evidence type="ECO:0000256" key="8">
    <source>
        <dbReference type="RuleBase" id="RU361117"/>
    </source>
</evidence>
<keyword evidence="5 8" id="KW-0378">Hydrolase</keyword>
<dbReference type="InterPro" id="IPR006379">
    <property type="entry name" value="HAD-SF_hydro_IIB"/>
</dbReference>
<evidence type="ECO:0000256" key="5">
    <source>
        <dbReference type="ARBA" id="ARBA00022801"/>
    </source>
</evidence>
<comment type="function">
    <text evidence="7">Removes the phosphate from trehalose 6-phosphate to produce free trehalose. Trehalose accumulation in plant may improve abiotic stress tolerance.</text>
</comment>
<comment type="catalytic activity">
    <reaction evidence="1 8">
        <text>alpha,alpha-trehalose 6-phosphate + H2O = alpha,alpha-trehalose + phosphate</text>
        <dbReference type="Rhea" id="RHEA:23420"/>
        <dbReference type="ChEBI" id="CHEBI:15377"/>
        <dbReference type="ChEBI" id="CHEBI:16551"/>
        <dbReference type="ChEBI" id="CHEBI:43474"/>
        <dbReference type="ChEBI" id="CHEBI:58429"/>
        <dbReference type="EC" id="3.1.3.12"/>
    </reaction>
</comment>
<dbReference type="PANTHER" id="PTHR43768">
    <property type="entry name" value="TREHALOSE 6-PHOSPHATE PHOSPHATASE"/>
    <property type="match status" value="1"/>
</dbReference>
<evidence type="ECO:0000256" key="1">
    <source>
        <dbReference type="ARBA" id="ARBA00000500"/>
    </source>
</evidence>
<comment type="pathway">
    <text evidence="3 8">Glycan biosynthesis; trehalose biosynthesis.</text>
</comment>
<dbReference type="InterPro" id="IPR023214">
    <property type="entry name" value="HAD_sf"/>
</dbReference>
<dbReference type="NCBIfam" id="TIGR01484">
    <property type="entry name" value="HAD-SF-IIB"/>
    <property type="match status" value="1"/>
</dbReference>
<name>A0A328EAL7_9ASTE</name>
<evidence type="ECO:0000256" key="4">
    <source>
        <dbReference type="ARBA" id="ARBA00008770"/>
    </source>
</evidence>